<reference evidence="2 3" key="1">
    <citation type="submission" date="2024-10" db="EMBL/GenBank/DDBJ databases">
        <authorList>
            <person name="Kim D."/>
        </authorList>
    </citation>
    <scope>NUCLEOTIDE SEQUENCE [LARGE SCALE GENOMIC DNA]</scope>
    <source>
        <strain evidence="2">BH-2024</strain>
    </source>
</reference>
<dbReference type="EMBL" id="JBICBT010000796">
    <property type="protein sequence ID" value="KAL3100244.1"/>
    <property type="molecule type" value="Genomic_DNA"/>
</dbReference>
<evidence type="ECO:0000313" key="3">
    <source>
        <dbReference type="Proteomes" id="UP001620626"/>
    </source>
</evidence>
<name>A0ABD2KBD8_9BILA</name>
<comment type="caution">
    <text evidence="2">The sequence shown here is derived from an EMBL/GenBank/DDBJ whole genome shotgun (WGS) entry which is preliminary data.</text>
</comment>
<proteinExistence type="predicted"/>
<feature type="region of interest" description="Disordered" evidence="1">
    <location>
        <begin position="576"/>
        <end position="600"/>
    </location>
</feature>
<evidence type="ECO:0000313" key="2">
    <source>
        <dbReference type="EMBL" id="KAL3100244.1"/>
    </source>
</evidence>
<keyword evidence="3" id="KW-1185">Reference proteome</keyword>
<protein>
    <submittedName>
        <fullName evidence="2">Uncharacterized protein</fullName>
    </submittedName>
</protein>
<accession>A0ABD2KBD8</accession>
<sequence length="771" mass="87622">MDALPKLANLYRIPLCLIVVSIDHRPEQQTPAGLLSVTNVVLRNADGHRIEASGWQTQAGVLASLSIGTAYWFMNCMARSRYQRLDCWYRIGVDGRNATIIPHPTQQVNHSIDDSFVIERTTPMRNTLRNTRGEVCEIRFLPLEDNERPDLVMESLIQHLLDRVLEGHSSPMLVGLQLQPPGFDRPYVIRFRPPKQITRQHLQQQSRDSMNNRPLESTCFLERPSQRFSLCGLWNPFVLMLSEGVDKKNLKFLIKENIGACDLDNEHHLSHKVQSLVRVVNPNDRYCLARAVLLGLCDRETRMPNGGGREEFNTYARRQNQHGTQAIHLLTNAGVPVDKHMYTLEDVEQLQQYINNENGVGQIRLVVFEKEQEYRIVFKGEGTAARFNLCILLERGHFNYIGRIAQLFKVPGYCIDCERRADARYHAIGCKAACRLCFRFGAGYPCQRKRLSDGRISSRKCTECGFIFPNDNCYEYHLTTDAPAPIDGRGHRQRRSLCQWRRFCPTCGRVAYFGIHQCPSIRRATGPVDCFRCKGPHMLDEPCFIQPIGVAAPLPMLAPVHNNDNNNSENDIDFIINNLGGEGDEDDTENGDDINEDDDDDADDELLPLRLCFFDAETSQERPLQLNNQVAHKHVPLLIVAEFICEPCIRAGININDGQGQRAPGCVCLCGRVRGQQMRQWMSPPFVNAPGDNTSQPEGAPVFSNRRFFFHSFDNEASDPVDQFLDFLIHHGSRKHIRFVSLITEGSMTFILYSKHFIVGVIHLNVCAPVV</sequence>
<feature type="compositionally biased region" description="Acidic residues" evidence="1">
    <location>
        <begin position="582"/>
        <end position="600"/>
    </location>
</feature>
<organism evidence="2 3">
    <name type="scientific">Heterodera trifolii</name>
    <dbReference type="NCBI Taxonomy" id="157864"/>
    <lineage>
        <taxon>Eukaryota</taxon>
        <taxon>Metazoa</taxon>
        <taxon>Ecdysozoa</taxon>
        <taxon>Nematoda</taxon>
        <taxon>Chromadorea</taxon>
        <taxon>Rhabditida</taxon>
        <taxon>Tylenchina</taxon>
        <taxon>Tylenchomorpha</taxon>
        <taxon>Tylenchoidea</taxon>
        <taxon>Heteroderidae</taxon>
        <taxon>Heteroderinae</taxon>
        <taxon>Heterodera</taxon>
    </lineage>
</organism>
<dbReference type="Proteomes" id="UP001620626">
    <property type="component" value="Unassembled WGS sequence"/>
</dbReference>
<gene>
    <name evidence="2" type="ORF">niasHT_026161</name>
</gene>
<dbReference type="AlphaFoldDB" id="A0ABD2KBD8"/>
<evidence type="ECO:0000256" key="1">
    <source>
        <dbReference type="SAM" id="MobiDB-lite"/>
    </source>
</evidence>